<gene>
    <name evidence="2" type="ORF">AB0E89_46285</name>
</gene>
<reference evidence="2 3" key="1">
    <citation type="submission" date="2024-06" db="EMBL/GenBank/DDBJ databases">
        <title>The Natural Products Discovery Center: Release of the First 8490 Sequenced Strains for Exploring Actinobacteria Biosynthetic Diversity.</title>
        <authorList>
            <person name="Kalkreuter E."/>
            <person name="Kautsar S.A."/>
            <person name="Yang D."/>
            <person name="Bader C.D."/>
            <person name="Teijaro C.N."/>
            <person name="Fluegel L."/>
            <person name="Davis C.M."/>
            <person name="Simpson J.R."/>
            <person name="Lauterbach L."/>
            <person name="Steele A.D."/>
            <person name="Gui C."/>
            <person name="Meng S."/>
            <person name="Li G."/>
            <person name="Viehrig K."/>
            <person name="Ye F."/>
            <person name="Su P."/>
            <person name="Kiefer A.F."/>
            <person name="Nichols A."/>
            <person name="Cepeda A.J."/>
            <person name="Yan W."/>
            <person name="Fan B."/>
            <person name="Jiang Y."/>
            <person name="Adhikari A."/>
            <person name="Zheng C.-J."/>
            <person name="Schuster L."/>
            <person name="Cowan T.M."/>
            <person name="Smanski M.J."/>
            <person name="Chevrette M.G."/>
            <person name="De Carvalho L.P.S."/>
            <person name="Shen B."/>
        </authorList>
    </citation>
    <scope>NUCLEOTIDE SEQUENCE [LARGE SCALE GENOMIC DNA]</scope>
    <source>
        <strain evidence="2 3">NPDC033843</strain>
    </source>
</reference>
<comment type="caution">
    <text evidence="2">The sequence shown here is derived from an EMBL/GenBank/DDBJ whole genome shotgun (WGS) entry which is preliminary data.</text>
</comment>
<evidence type="ECO:0008006" key="4">
    <source>
        <dbReference type="Google" id="ProtNLM"/>
    </source>
</evidence>
<evidence type="ECO:0000313" key="3">
    <source>
        <dbReference type="Proteomes" id="UP001550739"/>
    </source>
</evidence>
<dbReference type="RefSeq" id="WP_334573728.1">
    <property type="nucleotide sequence ID" value="NZ_JBEZVE010000055.1"/>
</dbReference>
<protein>
    <recommendedName>
        <fullName evidence="4">Lsr2 protein</fullName>
    </recommendedName>
</protein>
<dbReference type="EMBL" id="JBEZVE010000055">
    <property type="protein sequence ID" value="MEU3787835.1"/>
    <property type="molecule type" value="Genomic_DNA"/>
</dbReference>
<keyword evidence="3" id="KW-1185">Reference proteome</keyword>
<organism evidence="2 3">
    <name type="scientific">Streptomyces sp. 900129855</name>
    <dbReference type="NCBI Taxonomy" id="3155129"/>
    <lineage>
        <taxon>Bacteria</taxon>
        <taxon>Bacillati</taxon>
        <taxon>Actinomycetota</taxon>
        <taxon>Actinomycetes</taxon>
        <taxon>Kitasatosporales</taxon>
        <taxon>Streptomycetaceae</taxon>
        <taxon>Streptomyces</taxon>
    </lineage>
</organism>
<evidence type="ECO:0000256" key="1">
    <source>
        <dbReference type="SAM" id="MobiDB-lite"/>
    </source>
</evidence>
<dbReference type="Proteomes" id="UP001550739">
    <property type="component" value="Unassembled WGS sequence"/>
</dbReference>
<feature type="compositionally biased region" description="Gly residues" evidence="1">
    <location>
        <begin position="1"/>
        <end position="11"/>
    </location>
</feature>
<sequence>MSGDQGLGVVGREGTKTIPSPSSVAGVVPGMDWTQLLMELAVAVEVRNRRVASLRAAGSTVAELTAQALAAGAPGSPLRRILAGMEPLVEHERPHVCGQSPVVPPGRPARPQQAADAAPVIRQPPPSANDAFGESVPVRYSLEEAWEKGILPRKAPTARTYMRKRSPERGIPVPEGKLEGQTVRYTEDELTIWRTAWQKQAGPTTGRPPASPESVPR</sequence>
<feature type="region of interest" description="Disordered" evidence="1">
    <location>
        <begin position="195"/>
        <end position="217"/>
    </location>
</feature>
<name>A0ABV2ZZJ9_9ACTN</name>
<feature type="region of interest" description="Disordered" evidence="1">
    <location>
        <begin position="1"/>
        <end position="23"/>
    </location>
</feature>
<accession>A0ABV2ZZJ9</accession>
<proteinExistence type="predicted"/>
<feature type="region of interest" description="Disordered" evidence="1">
    <location>
        <begin position="161"/>
        <end position="182"/>
    </location>
</feature>
<evidence type="ECO:0000313" key="2">
    <source>
        <dbReference type="EMBL" id="MEU3787835.1"/>
    </source>
</evidence>